<feature type="compositionally biased region" description="Basic and acidic residues" evidence="6">
    <location>
        <begin position="30"/>
        <end position="39"/>
    </location>
</feature>
<dbReference type="SUPFAM" id="SSF47954">
    <property type="entry name" value="Cyclin-like"/>
    <property type="match status" value="2"/>
</dbReference>
<dbReference type="OrthoDB" id="5590282at2759"/>
<evidence type="ECO:0000256" key="5">
    <source>
        <dbReference type="RuleBase" id="RU000383"/>
    </source>
</evidence>
<feature type="domain" description="Cyclin C-terminal" evidence="8">
    <location>
        <begin position="332"/>
        <end position="457"/>
    </location>
</feature>
<keyword evidence="2" id="KW-0132">Cell division</keyword>
<sequence length="464" mass="53762">MPTTRARAKALGISTELPPSKQGFQKRVSKREAAEDSDAHIRPKRRTVLKDVTNITCEKLYMNLKNGARKQVKTTFFSLSCLNSIILDCCRRGKSHPAFDPPKLLRFQNFEKTRIPKRFALQSTQQHRNLNPSTYIIYRQLSSLQRHILKELPSSVNHLTYPLPDYSSELKLWTKPERLEDSGIIDVDTKSNDPQMCGIYAADIYDNLYAKEVDHRPCIDYMEKKQRDITKGMRAVLIDWLVEVSEEYRLVPDTLYLTVNLIDRYLSENSMEKQRLQLLGVTCMLIASKYEEMRAPSVEELCFITDSTYTKEEVVKMESRVLNFLRFQLSVPTTKKFLRRFIQAAQLCYEVASVELELLANYLAELTLIDYTFLKFLPSLIAASAVFLARWTLDHTHYPWNSTLEHYTRYNSAELQTTVVELQNLQLDTSGTINAAVAIREKYKQPKFRGVSTLRSPHSIRSLF</sequence>
<feature type="domain" description="Cyclin-like" evidence="7">
    <location>
        <begin position="336"/>
        <end position="424"/>
    </location>
</feature>
<accession>S8C9B2</accession>
<dbReference type="GO" id="GO:0044772">
    <property type="term" value="P:mitotic cell cycle phase transition"/>
    <property type="evidence" value="ECO:0007669"/>
    <property type="project" value="InterPro"/>
</dbReference>
<dbReference type="GO" id="GO:0051301">
    <property type="term" value="P:cell division"/>
    <property type="evidence" value="ECO:0007669"/>
    <property type="project" value="UniProtKB-KW"/>
</dbReference>
<dbReference type="PROSITE" id="PS00292">
    <property type="entry name" value="CYCLINS"/>
    <property type="match status" value="1"/>
</dbReference>
<dbReference type="InterPro" id="IPR006671">
    <property type="entry name" value="Cyclin_N"/>
</dbReference>
<dbReference type="EMBL" id="AUSU01005547">
    <property type="protein sequence ID" value="EPS63345.1"/>
    <property type="molecule type" value="Genomic_DNA"/>
</dbReference>
<dbReference type="InterPro" id="IPR039361">
    <property type="entry name" value="Cyclin"/>
</dbReference>
<dbReference type="PIRSF" id="PIRSF001771">
    <property type="entry name" value="Cyclin_A_B_D_E"/>
    <property type="match status" value="1"/>
</dbReference>
<dbReference type="Gene3D" id="1.10.472.10">
    <property type="entry name" value="Cyclin-like"/>
    <property type="match status" value="2"/>
</dbReference>
<feature type="non-terminal residue" evidence="9">
    <location>
        <position position="464"/>
    </location>
</feature>
<dbReference type="GO" id="GO:0016538">
    <property type="term" value="F:cyclin-dependent protein serine/threonine kinase regulator activity"/>
    <property type="evidence" value="ECO:0007669"/>
    <property type="project" value="InterPro"/>
</dbReference>
<evidence type="ECO:0000313" key="10">
    <source>
        <dbReference type="Proteomes" id="UP000015453"/>
    </source>
</evidence>
<dbReference type="FunFam" id="1.10.472.10:FF:000167">
    <property type="entry name" value="Mitotic cyclin 6"/>
    <property type="match status" value="1"/>
</dbReference>
<dbReference type="PANTHER" id="PTHR10177">
    <property type="entry name" value="CYCLINS"/>
    <property type="match status" value="1"/>
</dbReference>
<dbReference type="InterPro" id="IPR036915">
    <property type="entry name" value="Cyclin-like_sf"/>
</dbReference>
<evidence type="ECO:0000259" key="7">
    <source>
        <dbReference type="SMART" id="SM00385"/>
    </source>
</evidence>
<dbReference type="SMART" id="SM01332">
    <property type="entry name" value="Cyclin_C"/>
    <property type="match status" value="1"/>
</dbReference>
<keyword evidence="10" id="KW-1185">Reference proteome</keyword>
<keyword evidence="3 5" id="KW-0195">Cyclin</keyword>
<comment type="similarity">
    <text evidence="1">Belongs to the cyclin family. Cyclin AB subfamily.</text>
</comment>
<evidence type="ECO:0000313" key="9">
    <source>
        <dbReference type="EMBL" id="EPS63345.1"/>
    </source>
</evidence>
<dbReference type="FunFam" id="1.10.472.10:FF:000013">
    <property type="entry name" value="Cyclin A1"/>
    <property type="match status" value="1"/>
</dbReference>
<dbReference type="Pfam" id="PF00134">
    <property type="entry name" value="Cyclin_N"/>
    <property type="match status" value="1"/>
</dbReference>
<organism evidence="9 10">
    <name type="scientific">Genlisea aurea</name>
    <dbReference type="NCBI Taxonomy" id="192259"/>
    <lineage>
        <taxon>Eukaryota</taxon>
        <taxon>Viridiplantae</taxon>
        <taxon>Streptophyta</taxon>
        <taxon>Embryophyta</taxon>
        <taxon>Tracheophyta</taxon>
        <taxon>Spermatophyta</taxon>
        <taxon>Magnoliopsida</taxon>
        <taxon>eudicotyledons</taxon>
        <taxon>Gunneridae</taxon>
        <taxon>Pentapetalae</taxon>
        <taxon>asterids</taxon>
        <taxon>lamiids</taxon>
        <taxon>Lamiales</taxon>
        <taxon>Lentibulariaceae</taxon>
        <taxon>Genlisea</taxon>
    </lineage>
</organism>
<gene>
    <name evidence="9" type="ORF">M569_11441</name>
</gene>
<dbReference type="Proteomes" id="UP000015453">
    <property type="component" value="Unassembled WGS sequence"/>
</dbReference>
<keyword evidence="4" id="KW-0131">Cell cycle</keyword>
<comment type="caution">
    <text evidence="9">The sequence shown here is derived from an EMBL/GenBank/DDBJ whole genome shotgun (WGS) entry which is preliminary data.</text>
</comment>
<evidence type="ECO:0000256" key="4">
    <source>
        <dbReference type="ARBA" id="ARBA00023306"/>
    </source>
</evidence>
<evidence type="ECO:0000256" key="2">
    <source>
        <dbReference type="ARBA" id="ARBA00022618"/>
    </source>
</evidence>
<evidence type="ECO:0000256" key="6">
    <source>
        <dbReference type="SAM" id="MobiDB-lite"/>
    </source>
</evidence>
<evidence type="ECO:0000259" key="8">
    <source>
        <dbReference type="SMART" id="SM01332"/>
    </source>
</evidence>
<name>S8C9B2_9LAMI</name>
<dbReference type="InterPro" id="IPR013763">
    <property type="entry name" value="Cyclin-like_dom"/>
</dbReference>
<feature type="domain" description="Cyclin-like" evidence="7">
    <location>
        <begin position="239"/>
        <end position="323"/>
    </location>
</feature>
<evidence type="ECO:0000256" key="3">
    <source>
        <dbReference type="ARBA" id="ARBA00023127"/>
    </source>
</evidence>
<dbReference type="CDD" id="cd20506">
    <property type="entry name" value="CYCLIN_AtCycA-like_rpt2"/>
    <property type="match status" value="1"/>
</dbReference>
<dbReference type="Pfam" id="PF02984">
    <property type="entry name" value="Cyclin_C"/>
    <property type="match status" value="1"/>
</dbReference>
<proteinExistence type="inferred from homology"/>
<dbReference type="SMART" id="SM00385">
    <property type="entry name" value="CYCLIN"/>
    <property type="match status" value="2"/>
</dbReference>
<protein>
    <submittedName>
        <fullName evidence="9">Uncharacterized protein</fullName>
    </submittedName>
</protein>
<feature type="region of interest" description="Disordered" evidence="6">
    <location>
        <begin position="1"/>
        <end position="39"/>
    </location>
</feature>
<evidence type="ECO:0000256" key="1">
    <source>
        <dbReference type="ARBA" id="ARBA00006955"/>
    </source>
</evidence>
<dbReference type="AlphaFoldDB" id="S8C9B2"/>
<dbReference type="InterPro" id="IPR004367">
    <property type="entry name" value="Cyclin_C-dom"/>
</dbReference>
<dbReference type="InterPro" id="IPR046965">
    <property type="entry name" value="Cyclin_A/B-like"/>
</dbReference>
<reference evidence="9 10" key="1">
    <citation type="journal article" date="2013" name="BMC Genomics">
        <title>The miniature genome of a carnivorous plant Genlisea aurea contains a low number of genes and short non-coding sequences.</title>
        <authorList>
            <person name="Leushkin E.V."/>
            <person name="Sutormin R.A."/>
            <person name="Nabieva E.R."/>
            <person name="Penin A.A."/>
            <person name="Kondrashov A.S."/>
            <person name="Logacheva M.D."/>
        </authorList>
    </citation>
    <scope>NUCLEOTIDE SEQUENCE [LARGE SCALE GENOMIC DNA]</scope>
</reference>
<dbReference type="InterPro" id="IPR048258">
    <property type="entry name" value="Cyclins_cyclin-box"/>
</dbReference>